<sequence length="1208" mass="136660">MRDQLVSALAEFSAFYEAQGRTRMRESNERRLVVQWLASLDAVQRAAVCSTTDAPFVRILIEMIAVNKKSKARVEQFHVLRSSRGKNPLTPTFSRRPNRRTQDGDELQLPFSYRFQSFASEVVQETRIFNGIKSCDTISPSVKLVENLDKFIEMMDALTYNNFLRVEPSEAVLKGLPWTEQNWLKKQGYYALATYLAHQFELNIWLCFKTREIPMAGFQAKRHLTSQWLSESSTIKASVLSKIKRETTMFLKDFHRGGNSWSLLKTSLSLLCEVMQPTIFKSQRTAEDIFSCSLIEAGSKPQFSLMKMLWCEQLQTECSALLQASLVCEPKALTSTSMNSKQRRRKQQKSKVKEKKRDKEVHGRALAPVLVEMRHKFKLQHKIETTVKQVLDDLVDTVVNANIVLPAKKKRTKKKKKKIVASEDERMAGFLLLHFDQTPMTPPHRRDSNPVFDPLLDITTFLTPQKAQKSSKTTMRYQRYFFDDDERGTPEHSGYNSFASQFSLQSPPTRKPRPQDSSPFFFPPILSEEKVPSDPDSTSPAWYLPSSVLSQSSGSRGEEWNAFTWKQDEDFYPKEGTWTEKPSRCCHDPKPDGSSESDTKKDNDQLKQLQRKCDEYAQNVNHLESEMAALKITVSELQTALFQVQTELTQWKDSSKKTKAVKPVATVVEEDESSQLVATPNPHLAPFVSVPISLLPPRSKLHWDICEFVSQLQAETQHRLAAHTAVSRFCVSAVQALWPRAQVRPYGSFVTGLSLPSSDLDLVICLPKVRRDEPAEAPGVLEGRNAIKETWQQHLARRLRTESWVVPESVKTIPNASIPIITLLTTSPYNVRLDISFEGPGHNGLATNDLVHSLVHELPALTPLMLVLKTFIIERGLGVAYTGGLSSYALLLLVTRFLQEFHPPGGYDATVATQCNASVSSQCRSDFGTMLLGFMDFYGTKFDPRQTGISVATRSFLDREHLHNASMSATGWHNVQMEHVQFENMNLSSPGSRRQHLHRDNWSHLPPYDYDPHKFDPVYIEDPLRPANNVGRNCFRIMQIRRALATAFSTLSEPHLNHLQPHPYVGGVVLHPNNILRGILSCTPEPKWKGLIYPLESPPPPSPVPSPIMSAPILTSPVRHVARERHVTSATKNKEKERPKRRHSACVNDLLTKPILDDVAIIYSSLSPSRSLSFADVVIGKASDNRSEGTITNDEEPGQIEDNELSPE</sequence>
<keyword evidence="2" id="KW-0460">Magnesium</keyword>
<dbReference type="GO" id="GO:0046872">
    <property type="term" value="F:metal ion binding"/>
    <property type="evidence" value="ECO:0007669"/>
    <property type="project" value="UniProtKB-KW"/>
</dbReference>
<feature type="region of interest" description="Disordered" evidence="3">
    <location>
        <begin position="1182"/>
        <end position="1208"/>
    </location>
</feature>
<dbReference type="InterPro" id="IPR045862">
    <property type="entry name" value="Trf4-like"/>
</dbReference>
<dbReference type="PANTHER" id="PTHR23092">
    <property type="entry name" value="POLY(A) RNA POLYMERASE"/>
    <property type="match status" value="1"/>
</dbReference>
<organism evidence="6 7">
    <name type="scientific">Thraustotheca clavata</name>
    <dbReference type="NCBI Taxonomy" id="74557"/>
    <lineage>
        <taxon>Eukaryota</taxon>
        <taxon>Sar</taxon>
        <taxon>Stramenopiles</taxon>
        <taxon>Oomycota</taxon>
        <taxon>Saprolegniomycetes</taxon>
        <taxon>Saprolegniales</taxon>
        <taxon>Achlyaceae</taxon>
        <taxon>Thraustotheca</taxon>
    </lineage>
</organism>
<dbReference type="EMBL" id="JNBS01002965">
    <property type="protein sequence ID" value="OQR88873.1"/>
    <property type="molecule type" value="Genomic_DNA"/>
</dbReference>
<dbReference type="STRING" id="74557.A0A1V9YTG9"/>
<dbReference type="GO" id="GO:0031499">
    <property type="term" value="C:TRAMP complex"/>
    <property type="evidence" value="ECO:0007669"/>
    <property type="project" value="TreeGrafter"/>
</dbReference>
<feature type="region of interest" description="Disordered" evidence="3">
    <location>
        <begin position="1125"/>
        <end position="1145"/>
    </location>
</feature>
<feature type="region of interest" description="Disordered" evidence="3">
    <location>
        <begin position="335"/>
        <end position="361"/>
    </location>
</feature>
<feature type="compositionally biased region" description="Basic residues" evidence="3">
    <location>
        <begin position="341"/>
        <end position="354"/>
    </location>
</feature>
<gene>
    <name evidence="6" type="ORF">THRCLA_10051</name>
</gene>
<dbReference type="CDD" id="cd05402">
    <property type="entry name" value="NT_PAP_TUTase"/>
    <property type="match status" value="1"/>
</dbReference>
<dbReference type="GO" id="GO:0043634">
    <property type="term" value="P:polyadenylation-dependent ncRNA catabolic process"/>
    <property type="evidence" value="ECO:0007669"/>
    <property type="project" value="TreeGrafter"/>
</dbReference>
<evidence type="ECO:0000313" key="7">
    <source>
        <dbReference type="Proteomes" id="UP000243217"/>
    </source>
</evidence>
<feature type="compositionally biased region" description="Acidic residues" evidence="3">
    <location>
        <begin position="1193"/>
        <end position="1208"/>
    </location>
</feature>
<dbReference type="GO" id="GO:1990817">
    <property type="term" value="F:poly(A) RNA polymerase activity"/>
    <property type="evidence" value="ECO:0007669"/>
    <property type="project" value="InterPro"/>
</dbReference>
<evidence type="ECO:0000259" key="4">
    <source>
        <dbReference type="Pfam" id="PF03828"/>
    </source>
</evidence>
<feature type="region of interest" description="Disordered" evidence="3">
    <location>
        <begin position="576"/>
        <end position="605"/>
    </location>
</feature>
<feature type="domain" description="Poly(A) RNA polymerase mitochondrial-like central palm" evidence="5">
    <location>
        <begin position="702"/>
        <end position="839"/>
    </location>
</feature>
<name>A0A1V9YTG9_9STRA</name>
<dbReference type="PANTHER" id="PTHR23092:SF48">
    <property type="entry name" value="NUCLEOTIDYLTRANSFERASE FAMILY PROTEIN"/>
    <property type="match status" value="1"/>
</dbReference>
<dbReference type="Pfam" id="PF22600">
    <property type="entry name" value="MTPAP-like_central"/>
    <property type="match status" value="1"/>
</dbReference>
<feature type="compositionally biased region" description="Basic and acidic residues" evidence="3">
    <location>
        <begin position="1125"/>
        <end position="1138"/>
    </location>
</feature>
<protein>
    <recommendedName>
        <fullName evidence="8">Polymerase nucleotidyl transferase domain-containing protein</fullName>
    </recommendedName>
</protein>
<dbReference type="OrthoDB" id="273917at2759"/>
<keyword evidence="7" id="KW-1185">Reference proteome</keyword>
<dbReference type="InterPro" id="IPR002058">
    <property type="entry name" value="PAP_assoc"/>
</dbReference>
<dbReference type="InterPro" id="IPR054708">
    <property type="entry name" value="MTPAP-like_central"/>
</dbReference>
<comment type="caution">
    <text evidence="6">The sequence shown here is derived from an EMBL/GenBank/DDBJ whole genome shotgun (WGS) entry which is preliminary data.</text>
</comment>
<dbReference type="Gene3D" id="1.10.1410.10">
    <property type="match status" value="1"/>
</dbReference>
<proteinExistence type="predicted"/>
<dbReference type="AlphaFoldDB" id="A0A1V9YTG9"/>
<dbReference type="GO" id="GO:0005730">
    <property type="term" value="C:nucleolus"/>
    <property type="evidence" value="ECO:0007669"/>
    <property type="project" value="TreeGrafter"/>
</dbReference>
<dbReference type="GO" id="GO:0003729">
    <property type="term" value="F:mRNA binding"/>
    <property type="evidence" value="ECO:0007669"/>
    <property type="project" value="TreeGrafter"/>
</dbReference>
<feature type="region of interest" description="Disordered" evidence="3">
    <location>
        <begin position="485"/>
        <end position="539"/>
    </location>
</feature>
<dbReference type="GO" id="GO:0031123">
    <property type="term" value="P:RNA 3'-end processing"/>
    <property type="evidence" value="ECO:0007669"/>
    <property type="project" value="TreeGrafter"/>
</dbReference>
<evidence type="ECO:0000256" key="2">
    <source>
        <dbReference type="ARBA" id="ARBA00022842"/>
    </source>
</evidence>
<accession>A0A1V9YTG9</accession>
<evidence type="ECO:0000313" key="6">
    <source>
        <dbReference type="EMBL" id="OQR88873.1"/>
    </source>
</evidence>
<evidence type="ECO:0000259" key="5">
    <source>
        <dbReference type="Pfam" id="PF22600"/>
    </source>
</evidence>
<dbReference type="Pfam" id="PF03828">
    <property type="entry name" value="PAP_assoc"/>
    <property type="match status" value="1"/>
</dbReference>
<evidence type="ECO:0008006" key="8">
    <source>
        <dbReference type="Google" id="ProtNLM"/>
    </source>
</evidence>
<feature type="domain" description="PAP-associated" evidence="4">
    <location>
        <begin position="927"/>
        <end position="966"/>
    </location>
</feature>
<feature type="compositionally biased region" description="Polar residues" evidence="3">
    <location>
        <begin position="494"/>
        <end position="508"/>
    </location>
</feature>
<dbReference type="SUPFAM" id="SSF81631">
    <property type="entry name" value="PAP/OAS1 substrate-binding domain"/>
    <property type="match status" value="1"/>
</dbReference>
<dbReference type="InterPro" id="IPR043519">
    <property type="entry name" value="NT_sf"/>
</dbReference>
<dbReference type="SUPFAM" id="SSF81301">
    <property type="entry name" value="Nucleotidyltransferase"/>
    <property type="match status" value="1"/>
</dbReference>
<dbReference type="Proteomes" id="UP000243217">
    <property type="component" value="Unassembled WGS sequence"/>
</dbReference>
<dbReference type="Gene3D" id="3.30.460.10">
    <property type="entry name" value="Beta Polymerase, domain 2"/>
    <property type="match status" value="1"/>
</dbReference>
<reference evidence="6 7" key="1">
    <citation type="journal article" date="2014" name="Genome Biol. Evol.">
        <title>The secreted proteins of Achlya hypogyna and Thraustotheca clavata identify the ancestral oomycete secretome and reveal gene acquisitions by horizontal gene transfer.</title>
        <authorList>
            <person name="Misner I."/>
            <person name="Blouin N."/>
            <person name="Leonard G."/>
            <person name="Richards T.A."/>
            <person name="Lane C.E."/>
        </authorList>
    </citation>
    <scope>NUCLEOTIDE SEQUENCE [LARGE SCALE GENOMIC DNA]</scope>
    <source>
        <strain evidence="6 7">ATCC 34112</strain>
    </source>
</reference>
<evidence type="ECO:0000256" key="3">
    <source>
        <dbReference type="SAM" id="MobiDB-lite"/>
    </source>
</evidence>
<keyword evidence="1" id="KW-0479">Metal-binding</keyword>
<evidence type="ECO:0000256" key="1">
    <source>
        <dbReference type="ARBA" id="ARBA00022723"/>
    </source>
</evidence>